<keyword evidence="6 8" id="KW-0520">NAD</keyword>
<feature type="binding site" evidence="11">
    <location>
        <position position="254"/>
    </location>
    <ligand>
        <name>NAD(+)</name>
        <dbReference type="ChEBI" id="CHEBI:57540"/>
    </ligand>
</feature>
<evidence type="ECO:0000259" key="12">
    <source>
        <dbReference type="SMART" id="SM00984"/>
    </source>
</evidence>
<feature type="domain" description="UDP-glucose/GDP-mannose dehydrogenase C-terminal" evidence="12">
    <location>
        <begin position="303"/>
        <end position="404"/>
    </location>
</feature>
<dbReference type="SMART" id="SM00984">
    <property type="entry name" value="UDPG_MGDP_dh_C"/>
    <property type="match status" value="1"/>
</dbReference>
<evidence type="ECO:0000256" key="11">
    <source>
        <dbReference type="PIRSR" id="PIRSR500134-3"/>
    </source>
</evidence>
<comment type="pathway">
    <text evidence="1">Nucleotide-sugar biosynthesis; UDP-alpha-D-glucuronate biosynthesis; UDP-alpha-D-glucuronate from UDP-alpha-D-glucose: step 1/1.</text>
</comment>
<evidence type="ECO:0000256" key="10">
    <source>
        <dbReference type="PIRSR" id="PIRSR500134-2"/>
    </source>
</evidence>
<dbReference type="PANTHER" id="PTHR43750">
    <property type="entry name" value="UDP-GLUCOSE 6-DEHYDROGENASE TUAD"/>
    <property type="match status" value="1"/>
</dbReference>
<keyword evidence="5 8" id="KW-0560">Oxidoreductase</keyword>
<dbReference type="SUPFAM" id="SSF51735">
    <property type="entry name" value="NAD(P)-binding Rossmann-fold domains"/>
    <property type="match status" value="1"/>
</dbReference>
<comment type="catalytic activity">
    <reaction evidence="7 8">
        <text>UDP-alpha-D-glucose + 2 NAD(+) + H2O = UDP-alpha-D-glucuronate + 2 NADH + 3 H(+)</text>
        <dbReference type="Rhea" id="RHEA:23596"/>
        <dbReference type="ChEBI" id="CHEBI:15377"/>
        <dbReference type="ChEBI" id="CHEBI:15378"/>
        <dbReference type="ChEBI" id="CHEBI:57540"/>
        <dbReference type="ChEBI" id="CHEBI:57945"/>
        <dbReference type="ChEBI" id="CHEBI:58052"/>
        <dbReference type="ChEBI" id="CHEBI:58885"/>
        <dbReference type="EC" id="1.1.1.22"/>
    </reaction>
</comment>
<feature type="active site" description="Nucleophile" evidence="9">
    <location>
        <position position="251"/>
    </location>
</feature>
<feature type="binding site" evidence="10">
    <location>
        <position position="310"/>
    </location>
    <ligand>
        <name>substrate</name>
    </ligand>
</feature>
<feature type="binding site" evidence="11">
    <location>
        <position position="18"/>
    </location>
    <ligand>
        <name>NAD(+)</name>
        <dbReference type="ChEBI" id="CHEBI:57540"/>
    </ligand>
</feature>
<dbReference type="Gene3D" id="3.40.50.720">
    <property type="entry name" value="NAD(P)-binding Rossmann-like Domain"/>
    <property type="match status" value="2"/>
</dbReference>
<dbReference type="PANTHER" id="PTHR43750:SF3">
    <property type="entry name" value="UDP-GLUCOSE 6-DEHYDROGENASE TUAD"/>
    <property type="match status" value="1"/>
</dbReference>
<sequence length="419" mass="46531">MVTGTGFANLGNKVICFDIDEDKIDTLSKGELTIYEPGLEEIFKRNIKTGRLIFTSDPQKAVRESSIIFVCVGTPCNDIQEADLTSVEKVAKQIGKFMNGYKVIINKSTVPVGTAELVKNIIEANQRKKIDFDVVSNPEFLREGAALKDFENPDRIIVGTESKKAEKIMVSLYRSVARTGRPIMLTDIKSAEIIKYASNAMLASRISFMNQLSFLCDKTGANIRDVSKGLGLDSRIGPRFLHAGIGYGGSCFPKDVKALISTLKKYECDSDLFEAVDRINEKQKSVAVEKLKSVMKLAKTVIAIWGLSFKPKTDDIREAPSIRIIGELQNLGATIHAYDPIAMENAAKALKNVKFFENPYDAAKNCDALVVVTEWDEFRNIDMKAVKSLMKKPVVIDGRNIYDKDELKKLGFTYLGIGR</sequence>
<dbReference type="EMBL" id="FR695877">
    <property type="protein sequence ID" value="CBX31413.1"/>
    <property type="molecule type" value="Genomic_DNA"/>
</dbReference>
<dbReference type="InterPro" id="IPR014027">
    <property type="entry name" value="UDP-Glc/GDP-Man_DH_C"/>
</dbReference>
<feature type="binding site" evidence="11">
    <location>
        <position position="23"/>
    </location>
    <ligand>
        <name>NAD(+)</name>
        <dbReference type="ChEBI" id="CHEBI:57540"/>
    </ligand>
</feature>
<feature type="binding site" evidence="11">
    <location>
        <position position="143"/>
    </location>
    <ligand>
        <name>NAD(+)</name>
        <dbReference type="ChEBI" id="CHEBI:57540"/>
    </ligand>
</feature>
<organism evidence="13">
    <name type="scientific">uncultured Desulfobacterium sp</name>
    <dbReference type="NCBI Taxonomy" id="201089"/>
    <lineage>
        <taxon>Bacteria</taxon>
        <taxon>Pseudomonadati</taxon>
        <taxon>Thermodesulfobacteriota</taxon>
        <taxon>Desulfobacteria</taxon>
        <taxon>Desulfobacterales</taxon>
        <taxon>Desulfobacteriaceae</taxon>
        <taxon>Desulfobacterium</taxon>
        <taxon>environmental samples</taxon>
    </lineage>
</organism>
<feature type="binding site" evidence="10">
    <location>
        <begin position="240"/>
        <end position="244"/>
    </location>
    <ligand>
        <name>substrate</name>
    </ligand>
</feature>
<feature type="binding site" evidence="10">
    <location>
        <position position="195"/>
    </location>
    <ligand>
        <name>substrate</name>
    </ligand>
</feature>
<evidence type="ECO:0000256" key="3">
    <source>
        <dbReference type="ARBA" id="ARBA00012954"/>
    </source>
</evidence>
<evidence type="ECO:0000256" key="7">
    <source>
        <dbReference type="ARBA" id="ARBA00047473"/>
    </source>
</evidence>
<dbReference type="Gene3D" id="1.20.5.100">
    <property type="entry name" value="Cytochrome c1, transmembrane anchor, C-terminal"/>
    <property type="match status" value="1"/>
</dbReference>
<feature type="binding site" evidence="10">
    <location>
        <position position="248"/>
    </location>
    <ligand>
        <name>substrate</name>
    </ligand>
</feature>
<name>E1YJF9_9BACT</name>
<dbReference type="UniPathway" id="UPA00038">
    <property type="reaction ID" value="UER00491"/>
</dbReference>
<dbReference type="GO" id="GO:0051287">
    <property type="term" value="F:NAD binding"/>
    <property type="evidence" value="ECO:0007669"/>
    <property type="project" value="InterPro"/>
</dbReference>
<feature type="binding site" evidence="11">
    <location>
        <position position="109"/>
    </location>
    <ligand>
        <name>NAD(+)</name>
        <dbReference type="ChEBI" id="CHEBI:57540"/>
    </ligand>
</feature>
<dbReference type="GO" id="GO:0000271">
    <property type="term" value="P:polysaccharide biosynthetic process"/>
    <property type="evidence" value="ECO:0007669"/>
    <property type="project" value="InterPro"/>
</dbReference>
<dbReference type="Pfam" id="PF03721">
    <property type="entry name" value="UDPG_MGDP_dh_N"/>
    <property type="match status" value="1"/>
</dbReference>
<evidence type="ECO:0000256" key="4">
    <source>
        <dbReference type="ARBA" id="ARBA00015132"/>
    </source>
</evidence>
<feature type="binding site" evidence="11">
    <location>
        <position position="317"/>
    </location>
    <ligand>
        <name>NAD(+)</name>
        <dbReference type="ChEBI" id="CHEBI:57540"/>
    </ligand>
</feature>
<dbReference type="GO" id="GO:0003979">
    <property type="term" value="F:UDP-glucose 6-dehydrogenase activity"/>
    <property type="evidence" value="ECO:0007669"/>
    <property type="project" value="UniProtKB-EC"/>
</dbReference>
<dbReference type="InterPro" id="IPR014026">
    <property type="entry name" value="UDP-Glc/GDP-Man_DH_dimer"/>
</dbReference>
<feature type="binding site" evidence="10">
    <location>
        <begin position="140"/>
        <end position="143"/>
    </location>
    <ligand>
        <name>substrate</name>
    </ligand>
</feature>
<dbReference type="PIRSF" id="PIRSF500134">
    <property type="entry name" value="UDPglc_DH_bac"/>
    <property type="match status" value="1"/>
</dbReference>
<comment type="similarity">
    <text evidence="2 8">Belongs to the UDP-glucose/GDP-mannose dehydrogenase family.</text>
</comment>
<dbReference type="SUPFAM" id="SSF48179">
    <property type="entry name" value="6-phosphogluconate dehydrogenase C-terminal domain-like"/>
    <property type="match status" value="1"/>
</dbReference>
<reference evidence="13" key="1">
    <citation type="journal article" date="2011" name="Environ. Microbiol.">
        <title>Genomic insights into the metabolic potential of the polycyclic aromatic hydrocarbon degrading sulfate-reducing Deltaproteobacterium N47.</title>
        <authorList>
            <person name="Bergmann F."/>
            <person name="Selesi D."/>
            <person name="Weinmaier T."/>
            <person name="Tischler P."/>
            <person name="Rattei T."/>
            <person name="Meckenstock R.U."/>
        </authorList>
    </citation>
    <scope>NUCLEOTIDE SEQUENCE</scope>
</reference>
<dbReference type="InterPro" id="IPR008927">
    <property type="entry name" value="6-PGluconate_DH-like_C_sf"/>
</dbReference>
<dbReference type="InterPro" id="IPR036291">
    <property type="entry name" value="NAD(P)-bd_dom_sf"/>
</dbReference>
<protein>
    <recommendedName>
        <fullName evidence="4 8">UDP-glucose 6-dehydrogenase</fullName>
        <ecNumber evidence="3 8">1.1.1.22</ecNumber>
    </recommendedName>
</protein>
<dbReference type="EC" id="1.1.1.22" evidence="3 8"/>
<dbReference type="InterPro" id="IPR017476">
    <property type="entry name" value="UDP-Glc/GDP-Man"/>
</dbReference>
<evidence type="ECO:0000256" key="2">
    <source>
        <dbReference type="ARBA" id="ARBA00006601"/>
    </source>
</evidence>
<dbReference type="PIRSF" id="PIRSF000124">
    <property type="entry name" value="UDPglc_GDPman_dh"/>
    <property type="match status" value="1"/>
</dbReference>
<dbReference type="SUPFAM" id="SSF52413">
    <property type="entry name" value="UDP-glucose/GDP-mannose dehydrogenase C-terminal domain"/>
    <property type="match status" value="1"/>
</dbReference>
<dbReference type="InterPro" id="IPR036220">
    <property type="entry name" value="UDP-Glc/GDP-Man_DH_C_sf"/>
</dbReference>
<evidence type="ECO:0000256" key="1">
    <source>
        <dbReference type="ARBA" id="ARBA00004701"/>
    </source>
</evidence>
<dbReference type="Pfam" id="PF03720">
    <property type="entry name" value="UDPG_MGDP_dh_C"/>
    <property type="match status" value="1"/>
</dbReference>
<evidence type="ECO:0000313" key="13">
    <source>
        <dbReference type="EMBL" id="CBX31413.1"/>
    </source>
</evidence>
<evidence type="ECO:0000256" key="8">
    <source>
        <dbReference type="PIRNR" id="PIRNR000124"/>
    </source>
</evidence>
<gene>
    <name evidence="13" type="ORF">N47_E49250</name>
</gene>
<dbReference type="NCBIfam" id="TIGR03026">
    <property type="entry name" value="NDP-sugDHase"/>
    <property type="match status" value="1"/>
</dbReference>
<feature type="binding site" evidence="11">
    <location>
        <position position="74"/>
    </location>
    <ligand>
        <name>NAD(+)</name>
        <dbReference type="ChEBI" id="CHEBI:57540"/>
    </ligand>
</feature>
<dbReference type="InterPro" id="IPR028357">
    <property type="entry name" value="UDPglc_DH_bac"/>
</dbReference>
<evidence type="ECO:0000256" key="6">
    <source>
        <dbReference type="ARBA" id="ARBA00023027"/>
    </source>
</evidence>
<dbReference type="InterPro" id="IPR001732">
    <property type="entry name" value="UDP-Glc/GDP-Man_DH_N"/>
</dbReference>
<dbReference type="AlphaFoldDB" id="E1YJF9"/>
<evidence type="ECO:0000256" key="9">
    <source>
        <dbReference type="PIRSR" id="PIRSR500134-1"/>
    </source>
</evidence>
<proteinExistence type="inferred from homology"/>
<evidence type="ECO:0000256" key="5">
    <source>
        <dbReference type="ARBA" id="ARBA00023002"/>
    </source>
</evidence>
<dbReference type="Pfam" id="PF00984">
    <property type="entry name" value="UDPG_MGDP_dh"/>
    <property type="match status" value="1"/>
</dbReference>
<dbReference type="GO" id="GO:0006065">
    <property type="term" value="P:UDP-glucuronate biosynthetic process"/>
    <property type="evidence" value="ECO:0007669"/>
    <property type="project" value="UniProtKB-UniPathway"/>
</dbReference>
<accession>E1YJF9</accession>